<organism evidence="2 3">
    <name type="scientific">Armillaria luteobubalina</name>
    <dbReference type="NCBI Taxonomy" id="153913"/>
    <lineage>
        <taxon>Eukaryota</taxon>
        <taxon>Fungi</taxon>
        <taxon>Dikarya</taxon>
        <taxon>Basidiomycota</taxon>
        <taxon>Agaricomycotina</taxon>
        <taxon>Agaricomycetes</taxon>
        <taxon>Agaricomycetidae</taxon>
        <taxon>Agaricales</taxon>
        <taxon>Marasmiineae</taxon>
        <taxon>Physalacriaceae</taxon>
        <taxon>Armillaria</taxon>
    </lineage>
</organism>
<gene>
    <name evidence="2" type="ORF">EDD18DRAFT_1211090</name>
</gene>
<evidence type="ECO:0000313" key="3">
    <source>
        <dbReference type="Proteomes" id="UP001175228"/>
    </source>
</evidence>
<name>A0AA39P419_9AGAR</name>
<evidence type="ECO:0000256" key="1">
    <source>
        <dbReference type="SAM" id="MobiDB-lite"/>
    </source>
</evidence>
<dbReference type="EMBL" id="JAUEPU010000111">
    <property type="protein sequence ID" value="KAK0477187.1"/>
    <property type="molecule type" value="Genomic_DNA"/>
</dbReference>
<evidence type="ECO:0000313" key="2">
    <source>
        <dbReference type="EMBL" id="KAK0477187.1"/>
    </source>
</evidence>
<keyword evidence="3" id="KW-1185">Reference proteome</keyword>
<feature type="region of interest" description="Disordered" evidence="1">
    <location>
        <begin position="94"/>
        <end position="122"/>
    </location>
</feature>
<accession>A0AA39P419</accession>
<sequence>MYWVGFGIGIRQALKLRFAKEDPQPNPPHKHKRLSENSKVGKTKTKTRRESRVSQQDSVAGSTRDALRSPNTSAVPTRNAPLVRRTGVCSGNVYCDPEEPTPPSQPKGLAHPANVFKSSDGSSSRRVLNVELGYVAWRLLIRAVSWTKRIR</sequence>
<dbReference type="AlphaFoldDB" id="A0AA39P419"/>
<comment type="caution">
    <text evidence="2">The sequence shown here is derived from an EMBL/GenBank/DDBJ whole genome shotgun (WGS) entry which is preliminary data.</text>
</comment>
<dbReference type="Proteomes" id="UP001175228">
    <property type="component" value="Unassembled WGS sequence"/>
</dbReference>
<protein>
    <submittedName>
        <fullName evidence="2">Uncharacterized protein</fullName>
    </submittedName>
</protein>
<feature type="region of interest" description="Disordered" evidence="1">
    <location>
        <begin position="20"/>
        <end position="82"/>
    </location>
</feature>
<proteinExistence type="predicted"/>
<reference evidence="2" key="1">
    <citation type="submission" date="2023-06" db="EMBL/GenBank/DDBJ databases">
        <authorList>
            <consortium name="Lawrence Berkeley National Laboratory"/>
            <person name="Ahrendt S."/>
            <person name="Sahu N."/>
            <person name="Indic B."/>
            <person name="Wong-Bajracharya J."/>
            <person name="Merenyi Z."/>
            <person name="Ke H.-M."/>
            <person name="Monk M."/>
            <person name="Kocsube S."/>
            <person name="Drula E."/>
            <person name="Lipzen A."/>
            <person name="Balint B."/>
            <person name="Henrissat B."/>
            <person name="Andreopoulos B."/>
            <person name="Martin F.M."/>
            <person name="Harder C.B."/>
            <person name="Rigling D."/>
            <person name="Ford K.L."/>
            <person name="Foster G.D."/>
            <person name="Pangilinan J."/>
            <person name="Papanicolaou A."/>
            <person name="Barry K."/>
            <person name="LaButti K."/>
            <person name="Viragh M."/>
            <person name="Koriabine M."/>
            <person name="Yan M."/>
            <person name="Riley R."/>
            <person name="Champramary S."/>
            <person name="Plett K.L."/>
            <person name="Tsai I.J."/>
            <person name="Slot J."/>
            <person name="Sipos G."/>
            <person name="Plett J."/>
            <person name="Nagy L.G."/>
            <person name="Grigoriev I.V."/>
        </authorList>
    </citation>
    <scope>NUCLEOTIDE SEQUENCE</scope>
    <source>
        <strain evidence="2">HWK02</strain>
    </source>
</reference>